<keyword evidence="1" id="KW-1245">Viral tail assembly</keyword>
<sequence length="1221" mass="125086">MGIPIPVEPTLDERSATAVAKRAEKVFADAGKDAGQAFTGAFSDGARDADQAVKKVADRASDAYDKARDAAGRLRAEEEKLKRLRDEGASNDRIVAQAERVEKARRAEVRAVRDATDAYRDYEQAAQSAGQNAGQNFAGGLRGSLSGIGGAGQDAANEFVGGFAGSSALLRLGSAGGPIGLALAGVATLGVMGGRLLANGIADGLQTLQVQDLITTRMGLDGATMNRFGNAAGQAYASGWGQSLEDNLRSLQFGVQSGLISPDVNEADAQKFIERIQATSGVLEEDPQQIARGVRNFVKTGLVSDYEQAFDLIVASTQKGLNISNDLLDTFEEYGTKFRDLGINGQEALGLINQLWEGGARNVDVAADALKEFAITVVDNSDTTKTALTALGFDAEELGRKFAEGGPTARAAFGAVLEALAAVKDPMERERIGLDLFKTKWEDVGDAIKNLDLPSAANELGNVAGKTDEATGALQRHANGWDTLGRNIDETFRKFKEWLADSSIGTFFSQTLPGFLNAPFDQPPPPPPPAPGQGLRDSGIYGPPVQGPGLNGDGVQVPSDSALPPFLTPGLTGPGLVDPRITAPIPAQPTIPLGPPPPDAPERGPGVPYDQAQQQVADAGRTDSAKPSFDPSQYSVDAIPVPGAIPMPAVAGAPGVPMPGAGGGMGYYEVDPNRVYDAETSVLSARNSVESARIRVLELEAEGNATAQQLATARQQVTMAERQYVSAQMRLSEAQQGTWKKMENAAKGFSKGMDDIGAALDNDLGISEGLPGLADNLVRFVASLAAAPLLGPLSAISAANPIQGGHGILGILGAQGAFGPQYTQSQYAQQGYPGGYPTAYPGGAYPGDAALLANVPAGRYSQTGIADLTKGVADCSSAVEDLVNLLDGRPTGGRSLSTGNADEWLRERGFVPGTGGPGDFRVGFNSGHMQATLPGGTPFNWGSDAAAAQRGIGGTGADDPAFTSHYYRPAAGAPVSLPAIPTPSVTAYPSTTSASPSTASAPATTDIYSPANTNPALNNPPAPAGAPSSLPPASGGGGGTLPFMGAGAPQAAPFALNTPVGGSAFPAQGGGGFQGVSGLPMDAIMTATQGLDLLAPGASQAAQIGIKLANRAIGYAGQLAGIGVSGLMETFLPSGSPLGNIGNSWFGKVASGFAGARPALPNTAGQQAPPNPNPAQAGQPGQPQPGQPINLEYHNHQATEDRAGADITRHLEAQNAPAGQR</sequence>
<keyword evidence="1" id="KW-1188">Viral release from host cell</keyword>
<feature type="region of interest" description="Disordered" evidence="3">
    <location>
        <begin position="987"/>
        <end position="1044"/>
    </location>
</feature>
<feature type="coiled-coil region" evidence="2">
    <location>
        <begin position="682"/>
        <end position="730"/>
    </location>
</feature>
<dbReference type="EMBL" id="KP027201">
    <property type="protein sequence ID" value="AJA43316.1"/>
    <property type="molecule type" value="Genomic_DNA"/>
</dbReference>
<feature type="compositionally biased region" description="Pro residues" evidence="3">
    <location>
        <begin position="521"/>
        <end position="531"/>
    </location>
</feature>
<organism evidence="5 6">
    <name type="scientific">Mycobacterium phage Sbash</name>
    <dbReference type="NCBI Taxonomy" id="1567475"/>
    <lineage>
        <taxon>Viruses</taxon>
        <taxon>Duplodnaviria</taxon>
        <taxon>Heunggongvirae</taxon>
        <taxon>Uroviricota</taxon>
        <taxon>Caudoviricetes</taxon>
        <taxon>Chenonavirus</taxon>
        <taxon>Chenonavirus sbash</taxon>
    </lineage>
</organism>
<gene>
    <name evidence="5" type="primary">15</name>
    <name evidence="5" type="ORF">PBI_SBASH_15</name>
</gene>
<protein>
    <submittedName>
        <fullName evidence="5">Tape measure protein</fullName>
    </submittedName>
</protein>
<accession>A0A0A7S290</accession>
<evidence type="ECO:0000313" key="5">
    <source>
        <dbReference type="EMBL" id="AJA43316.1"/>
    </source>
</evidence>
<feature type="coiled-coil region" evidence="2">
    <location>
        <begin position="57"/>
        <end position="87"/>
    </location>
</feature>
<feature type="compositionally biased region" description="Pro residues" evidence="3">
    <location>
        <begin position="586"/>
        <end position="599"/>
    </location>
</feature>
<dbReference type="GeneID" id="23679429"/>
<dbReference type="RefSeq" id="YP_009124669.1">
    <property type="nucleotide sequence ID" value="NC_026589.1"/>
</dbReference>
<dbReference type="GO" id="GO:0098003">
    <property type="term" value="P:viral tail assembly"/>
    <property type="evidence" value="ECO:0007669"/>
    <property type="project" value="UniProtKB-KW"/>
</dbReference>
<keyword evidence="2" id="KW-0175">Coiled coil</keyword>
<dbReference type="Proteomes" id="UP000031075">
    <property type="component" value="Segment"/>
</dbReference>
<reference evidence="5 6" key="1">
    <citation type="submission" date="2014-10" db="EMBL/GenBank/DDBJ databases">
        <authorList>
            <person name="Msani S."/>
            <person name="Brouckaert M.-A."/>
            <person name="Jacobs C."/>
            <person name="Mafu P."/>
            <person name="Moti D."/>
            <person name="Naeem M."/>
            <person name="Ntuli T."/>
            <person name="Mngomezulu K."/>
            <person name="Larsen M.H."/>
            <person name="Rubin E.J."/>
            <person name="Russell D.A."/>
            <person name="Guerrero C.A."/>
            <person name="Bowman C.A."/>
            <person name="Jacobs-Sera D."/>
            <person name="Hendrix R.W."/>
            <person name="Hatfull G.F."/>
        </authorList>
    </citation>
    <scope>NUCLEOTIDE SEQUENCE [LARGE SCALE GENOMIC DNA]</scope>
</reference>
<evidence type="ECO:0000256" key="3">
    <source>
        <dbReference type="SAM" id="MobiDB-lite"/>
    </source>
</evidence>
<keyword evidence="6" id="KW-1185">Reference proteome</keyword>
<feature type="region of interest" description="Disordered" evidence="3">
    <location>
        <begin position="515"/>
        <end position="562"/>
    </location>
</feature>
<dbReference type="Pfam" id="PF10145">
    <property type="entry name" value="PhageMin_Tail"/>
    <property type="match status" value="1"/>
</dbReference>
<evidence type="ECO:0000313" key="6">
    <source>
        <dbReference type="Proteomes" id="UP000031075"/>
    </source>
</evidence>
<feature type="region of interest" description="Disordered" evidence="3">
    <location>
        <begin position="1157"/>
        <end position="1221"/>
    </location>
</feature>
<feature type="region of interest" description="Disordered" evidence="3">
    <location>
        <begin position="584"/>
        <end position="630"/>
    </location>
</feature>
<feature type="domain" description="Phage tail tape measure protein" evidence="4">
    <location>
        <begin position="237"/>
        <end position="437"/>
    </location>
</feature>
<dbReference type="InterPro" id="IPR010090">
    <property type="entry name" value="Phage_tape_meas"/>
</dbReference>
<evidence type="ECO:0000256" key="2">
    <source>
        <dbReference type="SAM" id="Coils"/>
    </source>
</evidence>
<evidence type="ECO:0000259" key="4">
    <source>
        <dbReference type="Pfam" id="PF10145"/>
    </source>
</evidence>
<feature type="compositionally biased region" description="Low complexity" evidence="3">
    <location>
        <begin position="1164"/>
        <end position="1181"/>
    </location>
</feature>
<feature type="compositionally biased region" description="Basic and acidic residues" evidence="3">
    <location>
        <begin position="1193"/>
        <end position="1212"/>
    </location>
</feature>
<name>A0A0A7S290_9CAUD</name>
<feature type="compositionally biased region" description="Low complexity" evidence="3">
    <location>
        <begin position="987"/>
        <end position="1017"/>
    </location>
</feature>
<evidence type="ECO:0000256" key="1">
    <source>
        <dbReference type="ARBA" id="ARBA00022465"/>
    </source>
</evidence>
<dbReference type="KEGG" id="vg:23679429"/>
<proteinExistence type="predicted"/>